<dbReference type="Gene3D" id="3.40.630.30">
    <property type="match status" value="1"/>
</dbReference>
<organism evidence="4 5">
    <name type="scientific">Sclerotinia borealis (strain F-4128)</name>
    <dbReference type="NCBI Taxonomy" id="1432307"/>
    <lineage>
        <taxon>Eukaryota</taxon>
        <taxon>Fungi</taxon>
        <taxon>Dikarya</taxon>
        <taxon>Ascomycota</taxon>
        <taxon>Pezizomycotina</taxon>
        <taxon>Leotiomycetes</taxon>
        <taxon>Helotiales</taxon>
        <taxon>Sclerotiniaceae</taxon>
        <taxon>Sclerotinia</taxon>
    </lineage>
</organism>
<evidence type="ECO:0000256" key="1">
    <source>
        <dbReference type="ARBA" id="ARBA00022679"/>
    </source>
</evidence>
<dbReference type="FunFam" id="3.40.630.30:FF:000058">
    <property type="entry name" value="N-acetyltransferase (Nat5)"/>
    <property type="match status" value="1"/>
</dbReference>
<dbReference type="PANTHER" id="PTHR45910:SF1">
    <property type="entry name" value="N-ALPHA-ACETYLTRANSFERASE 20"/>
    <property type="match status" value="1"/>
</dbReference>
<dbReference type="GO" id="GO:0031416">
    <property type="term" value="C:NatB complex"/>
    <property type="evidence" value="ECO:0007669"/>
    <property type="project" value="TreeGrafter"/>
</dbReference>
<feature type="domain" description="N-acetyltransferase" evidence="3">
    <location>
        <begin position="2"/>
        <end position="172"/>
    </location>
</feature>
<keyword evidence="5" id="KW-1185">Reference proteome</keyword>
<gene>
    <name evidence="4" type="ORF">SBOR_8341</name>
</gene>
<accession>W9C8U3</accession>
<sequence length="195" mass="22307">MTTLRPFSALDVLKFNPTNLDPLTETYDLNFYFSYLARWPHFFTVALSPSSTITGYIMGKTESSSESLLLSKSPHYLPWHAHITALTVSPSARRLGLARTLSQVLEKGGDEYEAWFVDLFVRKSNFIAQELYKGLGYSVFRTVKGYYNDFVGGEEAVEGEGEDAYDMRKPLSRDRHLKHVRENGESFEVRAEDVW</sequence>
<dbReference type="SUPFAM" id="SSF55729">
    <property type="entry name" value="Acyl-CoA N-acyltransferases (Nat)"/>
    <property type="match status" value="1"/>
</dbReference>
<dbReference type="PROSITE" id="PS51186">
    <property type="entry name" value="GNAT"/>
    <property type="match status" value="1"/>
</dbReference>
<protein>
    <recommendedName>
        <fullName evidence="3">N-acetyltransferase domain-containing protein</fullName>
    </recommendedName>
</protein>
<comment type="caution">
    <text evidence="4">The sequence shown here is derived from an EMBL/GenBank/DDBJ whole genome shotgun (WGS) entry which is preliminary data.</text>
</comment>
<reference evidence="4 5" key="1">
    <citation type="journal article" date="2014" name="Genome Announc.">
        <title>Draft genome sequence of Sclerotinia borealis, a psychrophilic plant pathogenic fungus.</title>
        <authorList>
            <person name="Mardanov A.V."/>
            <person name="Beletsky A.V."/>
            <person name="Kadnikov V.V."/>
            <person name="Ignatov A.N."/>
            <person name="Ravin N.V."/>
        </authorList>
    </citation>
    <scope>NUCLEOTIDE SEQUENCE [LARGE SCALE GENOMIC DNA]</scope>
    <source>
        <strain evidence="5">F-4157</strain>
    </source>
</reference>
<name>W9C8U3_SCLBF</name>
<dbReference type="InterPro" id="IPR000182">
    <property type="entry name" value="GNAT_dom"/>
</dbReference>
<evidence type="ECO:0000313" key="5">
    <source>
        <dbReference type="Proteomes" id="UP000019487"/>
    </source>
</evidence>
<keyword evidence="1" id="KW-0808">Transferase</keyword>
<dbReference type="AlphaFoldDB" id="W9C8U3"/>
<dbReference type="HOGENOM" id="CLU_013985_7_1_1"/>
<evidence type="ECO:0000259" key="3">
    <source>
        <dbReference type="PROSITE" id="PS51186"/>
    </source>
</evidence>
<dbReference type="InterPro" id="IPR051646">
    <property type="entry name" value="NatB_acetyltransferase_subunit"/>
</dbReference>
<dbReference type="OrthoDB" id="10264728at2759"/>
<dbReference type="PANTHER" id="PTHR45910">
    <property type="entry name" value="N-ALPHA-ACETYLTRANSFERASE 20"/>
    <property type="match status" value="1"/>
</dbReference>
<dbReference type="Pfam" id="PF00583">
    <property type="entry name" value="Acetyltransf_1"/>
    <property type="match status" value="1"/>
</dbReference>
<dbReference type="Proteomes" id="UP000019487">
    <property type="component" value="Unassembled WGS sequence"/>
</dbReference>
<dbReference type="InterPro" id="IPR016181">
    <property type="entry name" value="Acyl_CoA_acyltransferase"/>
</dbReference>
<evidence type="ECO:0000256" key="2">
    <source>
        <dbReference type="ARBA" id="ARBA00023315"/>
    </source>
</evidence>
<keyword evidence="2" id="KW-0012">Acyltransferase</keyword>
<dbReference type="GO" id="GO:0004596">
    <property type="term" value="F:protein-N-terminal amino-acid acetyltransferase activity"/>
    <property type="evidence" value="ECO:0007669"/>
    <property type="project" value="TreeGrafter"/>
</dbReference>
<dbReference type="EMBL" id="AYSA01000521">
    <property type="protein sequence ID" value="ESZ91274.1"/>
    <property type="molecule type" value="Genomic_DNA"/>
</dbReference>
<dbReference type="STRING" id="1432307.W9C8U3"/>
<proteinExistence type="predicted"/>
<evidence type="ECO:0000313" key="4">
    <source>
        <dbReference type="EMBL" id="ESZ91274.1"/>
    </source>
</evidence>